<reference evidence="6" key="1">
    <citation type="submission" date="2020-10" db="EMBL/GenBank/DDBJ databases">
        <title>ChiBAC.</title>
        <authorList>
            <person name="Zenner C."/>
            <person name="Hitch T.C.A."/>
            <person name="Clavel T."/>
        </authorList>
    </citation>
    <scope>NUCLEOTIDE SEQUENCE</scope>
    <source>
        <strain evidence="6">DSM 107454</strain>
    </source>
</reference>
<dbReference type="EMBL" id="JADCKB010000005">
    <property type="protein sequence ID" value="MBE5039531.1"/>
    <property type="molecule type" value="Genomic_DNA"/>
</dbReference>
<proteinExistence type="predicted"/>
<evidence type="ECO:0000313" key="6">
    <source>
        <dbReference type="EMBL" id="MBE5039531.1"/>
    </source>
</evidence>
<dbReference type="Gene3D" id="2.60.40.10">
    <property type="entry name" value="Immunoglobulins"/>
    <property type="match status" value="1"/>
</dbReference>
<dbReference type="RefSeq" id="WP_226392093.1">
    <property type="nucleotide sequence ID" value="NZ_JADCKB010000005.1"/>
</dbReference>
<keyword evidence="3" id="KW-0732">Signal</keyword>
<accession>A0A9D5LZT0</accession>
<feature type="region of interest" description="Disordered" evidence="2">
    <location>
        <begin position="439"/>
        <end position="460"/>
    </location>
</feature>
<dbReference type="Pfam" id="PF00395">
    <property type="entry name" value="SLH"/>
    <property type="match status" value="3"/>
</dbReference>
<feature type="domain" description="Fibronectin type-III" evidence="4">
    <location>
        <begin position="348"/>
        <end position="443"/>
    </location>
</feature>
<dbReference type="Gene3D" id="1.10.1330.10">
    <property type="entry name" value="Dockerin domain"/>
    <property type="match status" value="1"/>
</dbReference>
<feature type="domain" description="SLH" evidence="5">
    <location>
        <begin position="489"/>
        <end position="547"/>
    </location>
</feature>
<gene>
    <name evidence="6" type="ORF">INF28_03515</name>
</gene>
<dbReference type="SUPFAM" id="SSF49265">
    <property type="entry name" value="Fibronectin type III"/>
    <property type="match status" value="1"/>
</dbReference>
<evidence type="ECO:0000259" key="4">
    <source>
        <dbReference type="PROSITE" id="PS50853"/>
    </source>
</evidence>
<evidence type="ECO:0000313" key="7">
    <source>
        <dbReference type="Proteomes" id="UP000806542"/>
    </source>
</evidence>
<dbReference type="InterPro" id="IPR036116">
    <property type="entry name" value="FN3_sf"/>
</dbReference>
<dbReference type="InterPro" id="IPR013783">
    <property type="entry name" value="Ig-like_fold"/>
</dbReference>
<keyword evidence="7" id="KW-1185">Reference proteome</keyword>
<dbReference type="InterPro" id="IPR036439">
    <property type="entry name" value="Dockerin_dom_sf"/>
</dbReference>
<dbReference type="Proteomes" id="UP000806542">
    <property type="component" value="Unassembled WGS sequence"/>
</dbReference>
<dbReference type="CDD" id="cd00063">
    <property type="entry name" value="FN3"/>
    <property type="match status" value="1"/>
</dbReference>
<feature type="domain" description="SLH" evidence="5">
    <location>
        <begin position="615"/>
        <end position="671"/>
    </location>
</feature>
<dbReference type="Pfam" id="PF00041">
    <property type="entry name" value="fn3"/>
    <property type="match status" value="1"/>
</dbReference>
<name>A0A9D5LZT0_9FIRM</name>
<dbReference type="SUPFAM" id="SSF63446">
    <property type="entry name" value="Type I dockerin domain"/>
    <property type="match status" value="1"/>
</dbReference>
<feature type="domain" description="SLH" evidence="5">
    <location>
        <begin position="548"/>
        <end position="610"/>
    </location>
</feature>
<dbReference type="AlphaFoldDB" id="A0A9D5LZT0"/>
<dbReference type="InterPro" id="IPR018247">
    <property type="entry name" value="EF_Hand_1_Ca_BS"/>
</dbReference>
<dbReference type="PROSITE" id="PS51272">
    <property type="entry name" value="SLH"/>
    <property type="match status" value="3"/>
</dbReference>
<evidence type="ECO:0000256" key="2">
    <source>
        <dbReference type="SAM" id="MobiDB-lite"/>
    </source>
</evidence>
<dbReference type="PROSITE" id="PS50853">
    <property type="entry name" value="FN3"/>
    <property type="match status" value="1"/>
</dbReference>
<dbReference type="SMART" id="SM00060">
    <property type="entry name" value="FN3"/>
    <property type="match status" value="1"/>
</dbReference>
<dbReference type="PROSITE" id="PS00018">
    <property type="entry name" value="EF_HAND_1"/>
    <property type="match status" value="1"/>
</dbReference>
<comment type="caution">
    <text evidence="6">The sequence shown here is derived from an EMBL/GenBank/DDBJ whole genome shotgun (WGS) entry which is preliminary data.</text>
</comment>
<sequence>MKKSVMAIWIAVVMMVSLLPPVWAAENQADFILEDVTESDLTTLEGESKIKVSLDGIQEKVYQIQIVLTFTGNVRYKSIVCHANTEGEVPKVLNVLPNGAEANATGIVRISMINLDGMDLEGLTDLVTLTFEGEPGADVRVSLEDLTATYCMIGDVISGEKVYPKENAVVEAKASDTSHESVQTSVKFRLDDVTDFAAVQQDGAYASTGITLTLTAENIPNYVFCTDLNNIPLSKGGHRDATQTIPTFQVDNILIKDTYTVSLQGLGYISYQVSGVSFDEPLVITTSQFIPGDVDGDGAVTQQDFESFLEAEQDAELSSLATDFNRDGVTDKFDREVFGDRFENTAKPGVCLAFSAQGGSRKISVKWEKPEQEGGSAVNGYRIYYGTDQNNLDKVLTIEDGAAVSAEITGLSANMLYYLAMSAVNDQGEGERTEIISAKTASNNNTGGTGSGGGTSSGGIGGTGGAGIGGGISGGNTGGNPQSGGENNTAAGFSDLVGYEWAADAILQLNQAGIIKGISASEFAPGEQIKRCDFILILTRMLNIEDVFTENFVDVPTDSYYYDAVGSAKAAGVAQGDGSYFMPEDSITRQDLIILAYRAFLNRGYIEETDDLSVLDQFADREAVSDYARAGMASMVSQGVIQGSDGNVNPLGNATRAEVAVMCARLLALMN</sequence>
<evidence type="ECO:0000259" key="5">
    <source>
        <dbReference type="PROSITE" id="PS51272"/>
    </source>
</evidence>
<feature type="compositionally biased region" description="Gly residues" evidence="2">
    <location>
        <begin position="447"/>
        <end position="460"/>
    </location>
</feature>
<dbReference type="InterPro" id="IPR001119">
    <property type="entry name" value="SLH_dom"/>
</dbReference>
<dbReference type="GO" id="GO:0000272">
    <property type="term" value="P:polysaccharide catabolic process"/>
    <property type="evidence" value="ECO:0007669"/>
    <property type="project" value="InterPro"/>
</dbReference>
<protein>
    <submittedName>
        <fullName evidence="6">S-layer homology domain-containing protein</fullName>
    </submittedName>
</protein>
<organism evidence="6 7">
    <name type="scientific">Ructibacterium gallinarum</name>
    <dbReference type="NCBI Taxonomy" id="2779355"/>
    <lineage>
        <taxon>Bacteria</taxon>
        <taxon>Bacillati</taxon>
        <taxon>Bacillota</taxon>
        <taxon>Clostridia</taxon>
        <taxon>Eubacteriales</taxon>
        <taxon>Oscillospiraceae</taxon>
        <taxon>Ructibacterium</taxon>
    </lineage>
</organism>
<evidence type="ECO:0000256" key="1">
    <source>
        <dbReference type="ARBA" id="ARBA00022737"/>
    </source>
</evidence>
<evidence type="ECO:0000256" key="3">
    <source>
        <dbReference type="SAM" id="SignalP"/>
    </source>
</evidence>
<keyword evidence="1" id="KW-0677">Repeat</keyword>
<feature type="signal peptide" evidence="3">
    <location>
        <begin position="1"/>
        <end position="24"/>
    </location>
</feature>
<dbReference type="InterPro" id="IPR003961">
    <property type="entry name" value="FN3_dom"/>
</dbReference>
<feature type="chain" id="PRO_5039193247" evidence="3">
    <location>
        <begin position="25"/>
        <end position="671"/>
    </location>
</feature>